<comment type="caution">
    <text evidence="2">The sequence shown here is derived from an EMBL/GenBank/DDBJ whole genome shotgun (WGS) entry which is preliminary data.</text>
</comment>
<dbReference type="Proteomes" id="UP001432027">
    <property type="component" value="Unassembled WGS sequence"/>
</dbReference>
<name>A0AAV5TMR9_9BILA</name>
<protein>
    <submittedName>
        <fullName evidence="2">Uncharacterized protein</fullName>
    </submittedName>
</protein>
<reference evidence="2" key="1">
    <citation type="submission" date="2023-10" db="EMBL/GenBank/DDBJ databases">
        <title>Genome assembly of Pristionchus species.</title>
        <authorList>
            <person name="Yoshida K."/>
            <person name="Sommer R.J."/>
        </authorList>
    </citation>
    <scope>NUCLEOTIDE SEQUENCE</scope>
    <source>
        <strain evidence="2">RS0144</strain>
    </source>
</reference>
<dbReference type="EMBL" id="BTSX01000004">
    <property type="protein sequence ID" value="GMS95349.1"/>
    <property type="molecule type" value="Genomic_DNA"/>
</dbReference>
<feature type="chain" id="PRO_5043439545" evidence="1">
    <location>
        <begin position="20"/>
        <end position="235"/>
    </location>
</feature>
<accession>A0AAV5TMR9</accession>
<evidence type="ECO:0000313" key="3">
    <source>
        <dbReference type="Proteomes" id="UP001432027"/>
    </source>
</evidence>
<feature type="non-terminal residue" evidence="2">
    <location>
        <position position="1"/>
    </location>
</feature>
<proteinExistence type="predicted"/>
<keyword evidence="1" id="KW-0732">Signal</keyword>
<evidence type="ECO:0000256" key="1">
    <source>
        <dbReference type="SAM" id="SignalP"/>
    </source>
</evidence>
<keyword evidence="3" id="KW-1185">Reference proteome</keyword>
<organism evidence="2 3">
    <name type="scientific">Pristionchus entomophagus</name>
    <dbReference type="NCBI Taxonomy" id="358040"/>
    <lineage>
        <taxon>Eukaryota</taxon>
        <taxon>Metazoa</taxon>
        <taxon>Ecdysozoa</taxon>
        <taxon>Nematoda</taxon>
        <taxon>Chromadorea</taxon>
        <taxon>Rhabditida</taxon>
        <taxon>Rhabditina</taxon>
        <taxon>Diplogasteromorpha</taxon>
        <taxon>Diplogasteroidea</taxon>
        <taxon>Neodiplogasteridae</taxon>
        <taxon>Pristionchus</taxon>
    </lineage>
</organism>
<feature type="signal peptide" evidence="1">
    <location>
        <begin position="1"/>
        <end position="19"/>
    </location>
</feature>
<dbReference type="AlphaFoldDB" id="A0AAV5TMR9"/>
<sequence length="235" mass="26015">RFLLLSVLSTLVLTQETEQHTTPEPKDCLDGLLECYAKLGYNKENGKGMEIVTLSGRTEENVFHYCELTRTKVIPCLADTLNLKMGESVYEKGALLYNCPINKSPARKQVLQDEGKGFLVTCVYNDIRNLQHKECLEYIVDKCGMRGNSSMRECHAIDPCPPEGRGSTGNPYNKHLTHAEGGITNPGDEMAQSNEGNKGLRIAHAQRKSDGTTQSSSIPTLFTTLLTLLAAFLFK</sequence>
<gene>
    <name evidence="2" type="ORF">PENTCL1PPCAC_17524</name>
</gene>
<evidence type="ECO:0000313" key="2">
    <source>
        <dbReference type="EMBL" id="GMS95349.1"/>
    </source>
</evidence>